<protein>
    <submittedName>
        <fullName evidence="1">Uncharacterized protein</fullName>
    </submittedName>
</protein>
<keyword evidence="2" id="KW-1185">Reference proteome</keyword>
<dbReference type="EMBL" id="MU857635">
    <property type="protein sequence ID" value="KAK4248583.1"/>
    <property type="molecule type" value="Genomic_DNA"/>
</dbReference>
<evidence type="ECO:0000313" key="2">
    <source>
        <dbReference type="Proteomes" id="UP001303647"/>
    </source>
</evidence>
<proteinExistence type="predicted"/>
<evidence type="ECO:0000313" key="1">
    <source>
        <dbReference type="EMBL" id="KAK4248583.1"/>
    </source>
</evidence>
<dbReference type="Proteomes" id="UP001303647">
    <property type="component" value="Unassembled WGS sequence"/>
</dbReference>
<dbReference type="AlphaFoldDB" id="A0AAN7HQP7"/>
<gene>
    <name evidence="1" type="ORF">C7999DRAFT_30945</name>
</gene>
<name>A0AAN7HQP7_9PEZI</name>
<sequence length="107" mass="11988">MSDQDAAVLVRDLRRHMMALRAVPRPLGWKHAISNAADGPGFDYRIDMRLVYDEARGEVVGPFLSEKDFNETLRCGALPGVVHRGGHEMVFTDGNLNLRRLAGIVDW</sequence>
<reference evidence="1" key="1">
    <citation type="journal article" date="2023" name="Mol. Phylogenet. Evol.">
        <title>Genome-scale phylogeny and comparative genomics of the fungal order Sordariales.</title>
        <authorList>
            <person name="Hensen N."/>
            <person name="Bonometti L."/>
            <person name="Westerberg I."/>
            <person name="Brannstrom I.O."/>
            <person name="Guillou S."/>
            <person name="Cros-Aarteil S."/>
            <person name="Calhoun S."/>
            <person name="Haridas S."/>
            <person name="Kuo A."/>
            <person name="Mondo S."/>
            <person name="Pangilinan J."/>
            <person name="Riley R."/>
            <person name="LaButti K."/>
            <person name="Andreopoulos B."/>
            <person name="Lipzen A."/>
            <person name="Chen C."/>
            <person name="Yan M."/>
            <person name="Daum C."/>
            <person name="Ng V."/>
            <person name="Clum A."/>
            <person name="Steindorff A."/>
            <person name="Ohm R.A."/>
            <person name="Martin F."/>
            <person name="Silar P."/>
            <person name="Natvig D.O."/>
            <person name="Lalanne C."/>
            <person name="Gautier V."/>
            <person name="Ament-Velasquez S.L."/>
            <person name="Kruys A."/>
            <person name="Hutchinson M.I."/>
            <person name="Powell A.J."/>
            <person name="Barry K."/>
            <person name="Miller A.N."/>
            <person name="Grigoriev I.V."/>
            <person name="Debuchy R."/>
            <person name="Gladieux P."/>
            <person name="Hiltunen Thoren M."/>
            <person name="Johannesson H."/>
        </authorList>
    </citation>
    <scope>NUCLEOTIDE SEQUENCE</scope>
    <source>
        <strain evidence="1">CBS 359.72</strain>
    </source>
</reference>
<organism evidence="1 2">
    <name type="scientific">Corynascus novoguineensis</name>
    <dbReference type="NCBI Taxonomy" id="1126955"/>
    <lineage>
        <taxon>Eukaryota</taxon>
        <taxon>Fungi</taxon>
        <taxon>Dikarya</taxon>
        <taxon>Ascomycota</taxon>
        <taxon>Pezizomycotina</taxon>
        <taxon>Sordariomycetes</taxon>
        <taxon>Sordariomycetidae</taxon>
        <taxon>Sordariales</taxon>
        <taxon>Chaetomiaceae</taxon>
        <taxon>Corynascus</taxon>
    </lineage>
</organism>
<accession>A0AAN7HQP7</accession>
<comment type="caution">
    <text evidence="1">The sequence shown here is derived from an EMBL/GenBank/DDBJ whole genome shotgun (WGS) entry which is preliminary data.</text>
</comment>
<reference evidence="1" key="2">
    <citation type="submission" date="2023-05" db="EMBL/GenBank/DDBJ databases">
        <authorList>
            <consortium name="Lawrence Berkeley National Laboratory"/>
            <person name="Steindorff A."/>
            <person name="Hensen N."/>
            <person name="Bonometti L."/>
            <person name="Westerberg I."/>
            <person name="Brannstrom I.O."/>
            <person name="Guillou S."/>
            <person name="Cros-Aarteil S."/>
            <person name="Calhoun S."/>
            <person name="Haridas S."/>
            <person name="Kuo A."/>
            <person name="Mondo S."/>
            <person name="Pangilinan J."/>
            <person name="Riley R."/>
            <person name="Labutti K."/>
            <person name="Andreopoulos B."/>
            <person name="Lipzen A."/>
            <person name="Chen C."/>
            <person name="Yanf M."/>
            <person name="Daum C."/>
            <person name="Ng V."/>
            <person name="Clum A."/>
            <person name="Ohm R."/>
            <person name="Martin F."/>
            <person name="Silar P."/>
            <person name="Natvig D."/>
            <person name="Lalanne C."/>
            <person name="Gautier V."/>
            <person name="Ament-Velasquez S.L."/>
            <person name="Kruys A."/>
            <person name="Hutchinson M.I."/>
            <person name="Powell A.J."/>
            <person name="Barry K."/>
            <person name="Miller A.N."/>
            <person name="Grigoriev I.V."/>
            <person name="Debuchy R."/>
            <person name="Gladieux P."/>
            <person name="Thoren M.H."/>
            <person name="Johannesson H."/>
        </authorList>
    </citation>
    <scope>NUCLEOTIDE SEQUENCE</scope>
    <source>
        <strain evidence="1">CBS 359.72</strain>
    </source>
</reference>